<organism evidence="1 2">
    <name type="scientific">Albidovulum aquaemixtae</name>
    <dbReference type="NCBI Taxonomy" id="1542388"/>
    <lineage>
        <taxon>Bacteria</taxon>
        <taxon>Pseudomonadati</taxon>
        <taxon>Pseudomonadota</taxon>
        <taxon>Alphaproteobacteria</taxon>
        <taxon>Rhodobacterales</taxon>
        <taxon>Paracoccaceae</taxon>
        <taxon>Albidovulum</taxon>
    </lineage>
</organism>
<name>A0A2R8B5V9_9RHOB</name>
<evidence type="ECO:0000313" key="1">
    <source>
        <dbReference type="EMBL" id="SPH17923.1"/>
    </source>
</evidence>
<evidence type="ECO:0000313" key="2">
    <source>
        <dbReference type="Proteomes" id="UP000244924"/>
    </source>
</evidence>
<dbReference type="EMBL" id="OMOQ01000001">
    <property type="protein sequence ID" value="SPH17923.1"/>
    <property type="molecule type" value="Genomic_DNA"/>
</dbReference>
<sequence length="246" mass="27655">MAGEYSPAVKLLSAQMEAREKVRIAWKRDAGDLIDAHQFALSAVYAMIDRFSGRRFDKQPAAIEGRMSLTAQFIQGVDICETSISEGLYSQAAALLKQQLETIAAIDEFENDRRKDGKTPNIGKGITAGFGPIYGDLNGIAHVSRHELARQLITVENGDICAPSLIPQYNRDHARFLYGYHVYFIVEIGRQTARIFEEIFGKGFSKEESELNILAMMVLLREKVIELPSEVKKRFPNIDFDKPIRA</sequence>
<reference evidence="1 2" key="1">
    <citation type="submission" date="2018-03" db="EMBL/GenBank/DDBJ databases">
        <authorList>
            <person name="Keele B.F."/>
        </authorList>
    </citation>
    <scope>NUCLEOTIDE SEQUENCE [LARGE SCALE GENOMIC DNA]</scope>
    <source>
        <strain evidence="1 2">CECT 8626</strain>
    </source>
</reference>
<dbReference type="Proteomes" id="UP000244924">
    <property type="component" value="Unassembled WGS sequence"/>
</dbReference>
<accession>A0A2R8B5V9</accession>
<proteinExistence type="predicted"/>
<gene>
    <name evidence="1" type="ORF">DEA8626_01451</name>
</gene>
<protein>
    <submittedName>
        <fullName evidence="1">Uncharacterized protein</fullName>
    </submittedName>
</protein>
<keyword evidence="2" id="KW-1185">Reference proteome</keyword>
<dbReference type="AlphaFoldDB" id="A0A2R8B5V9"/>